<dbReference type="Proteomes" id="UP000075883">
    <property type="component" value="Unassembled WGS sequence"/>
</dbReference>
<feature type="transmembrane region" description="Helical" evidence="1">
    <location>
        <begin position="85"/>
        <end position="111"/>
    </location>
</feature>
<name>A0A182ME72_9DIPT</name>
<reference evidence="3" key="1">
    <citation type="submission" date="2013-09" db="EMBL/GenBank/DDBJ databases">
        <title>The Genome Sequence of Anopheles culicifacies species A.</title>
        <authorList>
            <consortium name="The Broad Institute Genomics Platform"/>
            <person name="Neafsey D.E."/>
            <person name="Besansky N."/>
            <person name="Howell P."/>
            <person name="Walton C."/>
            <person name="Young S.K."/>
            <person name="Zeng Q."/>
            <person name="Gargeya S."/>
            <person name="Fitzgerald M."/>
            <person name="Haas B."/>
            <person name="Abouelleil A."/>
            <person name="Allen A.W."/>
            <person name="Alvarado L."/>
            <person name="Arachchi H.M."/>
            <person name="Berlin A.M."/>
            <person name="Chapman S.B."/>
            <person name="Gainer-Dewar J."/>
            <person name="Goldberg J."/>
            <person name="Griggs A."/>
            <person name="Gujja S."/>
            <person name="Hansen M."/>
            <person name="Howarth C."/>
            <person name="Imamovic A."/>
            <person name="Ireland A."/>
            <person name="Larimer J."/>
            <person name="McCowan C."/>
            <person name="Murphy C."/>
            <person name="Pearson M."/>
            <person name="Poon T.W."/>
            <person name="Priest M."/>
            <person name="Roberts A."/>
            <person name="Saif S."/>
            <person name="Shea T."/>
            <person name="Sisk P."/>
            <person name="Sykes S."/>
            <person name="Wortman J."/>
            <person name="Nusbaum C."/>
            <person name="Birren B."/>
        </authorList>
    </citation>
    <scope>NUCLEOTIDE SEQUENCE [LARGE SCALE GENOMIC DNA]</scope>
    <source>
        <strain evidence="3">A-37</strain>
    </source>
</reference>
<dbReference type="STRING" id="139723.A0A182ME72"/>
<reference evidence="2" key="2">
    <citation type="submission" date="2020-05" db="UniProtKB">
        <authorList>
            <consortium name="EnsemblMetazoa"/>
        </authorList>
    </citation>
    <scope>IDENTIFICATION</scope>
    <source>
        <strain evidence="2">A-37</strain>
    </source>
</reference>
<dbReference type="EMBL" id="AXCM01016788">
    <property type="status" value="NOT_ANNOTATED_CDS"/>
    <property type="molecule type" value="Genomic_DNA"/>
</dbReference>
<keyword evidence="1" id="KW-0812">Transmembrane</keyword>
<accession>A0A182ME72</accession>
<evidence type="ECO:0000256" key="1">
    <source>
        <dbReference type="SAM" id="Phobius"/>
    </source>
</evidence>
<keyword evidence="1" id="KW-1133">Transmembrane helix</keyword>
<dbReference type="EnsemblMetazoa" id="ACUA016086-RA">
    <property type="protein sequence ID" value="ACUA016086-PA"/>
    <property type="gene ID" value="ACUA016086"/>
</dbReference>
<keyword evidence="3" id="KW-1185">Reference proteome</keyword>
<protein>
    <submittedName>
        <fullName evidence="2">Uncharacterized protein</fullName>
    </submittedName>
</protein>
<sequence length="112" mass="12570">MKLSVSAYRAHASAHKKILSSSSYQTQFNYGSTAAASSSAPTSSALFSVSATARRKLREPFLFFFSLSQQQAEPKRRRQRDTMHLQMTIGTFATYNLSCVVYSFVFSFSLLF</sequence>
<evidence type="ECO:0000313" key="3">
    <source>
        <dbReference type="Proteomes" id="UP000075883"/>
    </source>
</evidence>
<proteinExistence type="predicted"/>
<evidence type="ECO:0000313" key="2">
    <source>
        <dbReference type="EnsemblMetazoa" id="ACUA016086-PA"/>
    </source>
</evidence>
<organism evidence="2 3">
    <name type="scientific">Anopheles culicifacies</name>
    <dbReference type="NCBI Taxonomy" id="139723"/>
    <lineage>
        <taxon>Eukaryota</taxon>
        <taxon>Metazoa</taxon>
        <taxon>Ecdysozoa</taxon>
        <taxon>Arthropoda</taxon>
        <taxon>Hexapoda</taxon>
        <taxon>Insecta</taxon>
        <taxon>Pterygota</taxon>
        <taxon>Neoptera</taxon>
        <taxon>Endopterygota</taxon>
        <taxon>Diptera</taxon>
        <taxon>Nematocera</taxon>
        <taxon>Culicoidea</taxon>
        <taxon>Culicidae</taxon>
        <taxon>Anophelinae</taxon>
        <taxon>Anopheles</taxon>
        <taxon>culicifacies species complex</taxon>
    </lineage>
</organism>
<dbReference type="AlphaFoldDB" id="A0A182ME72"/>
<keyword evidence="1" id="KW-0472">Membrane</keyword>
<dbReference type="VEuPathDB" id="VectorBase:ACUA016086"/>